<dbReference type="CDD" id="cd06261">
    <property type="entry name" value="TM_PBP2"/>
    <property type="match status" value="1"/>
</dbReference>
<evidence type="ECO:0000256" key="6">
    <source>
        <dbReference type="ARBA" id="ARBA00023136"/>
    </source>
</evidence>
<keyword evidence="10" id="KW-1185">Reference proteome</keyword>
<evidence type="ECO:0000256" key="2">
    <source>
        <dbReference type="ARBA" id="ARBA00022448"/>
    </source>
</evidence>
<feature type="transmembrane region" description="Helical" evidence="7">
    <location>
        <begin position="164"/>
        <end position="183"/>
    </location>
</feature>
<dbReference type="EMBL" id="JAZBJZ010000050">
    <property type="protein sequence ID" value="MEE3717727.1"/>
    <property type="molecule type" value="Genomic_DNA"/>
</dbReference>
<name>A0AAW9PT33_9CYAN</name>
<evidence type="ECO:0000256" key="3">
    <source>
        <dbReference type="ARBA" id="ARBA00022475"/>
    </source>
</evidence>
<dbReference type="PANTHER" id="PTHR43386">
    <property type="entry name" value="OLIGOPEPTIDE TRANSPORT SYSTEM PERMEASE PROTEIN APPC"/>
    <property type="match status" value="1"/>
</dbReference>
<keyword evidence="5 7" id="KW-1133">Transmembrane helix</keyword>
<protein>
    <submittedName>
        <fullName evidence="9">ABC transporter permease</fullName>
    </submittedName>
</protein>
<dbReference type="AlphaFoldDB" id="A0AAW9PT33"/>
<evidence type="ECO:0000256" key="7">
    <source>
        <dbReference type="RuleBase" id="RU363032"/>
    </source>
</evidence>
<evidence type="ECO:0000256" key="5">
    <source>
        <dbReference type="ARBA" id="ARBA00022989"/>
    </source>
</evidence>
<comment type="subcellular location">
    <subcellularLocation>
        <location evidence="1 7">Cell membrane</location>
        <topology evidence="1 7">Multi-pass membrane protein</topology>
    </subcellularLocation>
</comment>
<dbReference type="InterPro" id="IPR050366">
    <property type="entry name" value="BP-dependent_transpt_permease"/>
</dbReference>
<feature type="transmembrane region" description="Helical" evidence="7">
    <location>
        <begin position="105"/>
        <end position="129"/>
    </location>
</feature>
<accession>A0AAW9PT33</accession>
<reference evidence="9" key="1">
    <citation type="submission" date="2024-01" db="EMBL/GenBank/DDBJ databases">
        <title>Bank of Algae and Cyanobacteria of the Azores (BACA) strain genomes.</title>
        <authorList>
            <person name="Luz R."/>
            <person name="Cordeiro R."/>
            <person name="Fonseca A."/>
            <person name="Goncalves V."/>
        </authorList>
    </citation>
    <scope>NUCLEOTIDE SEQUENCE</scope>
    <source>
        <strain evidence="9">BACA0141</strain>
    </source>
</reference>
<dbReference type="GO" id="GO:0055085">
    <property type="term" value="P:transmembrane transport"/>
    <property type="evidence" value="ECO:0007669"/>
    <property type="project" value="InterPro"/>
</dbReference>
<dbReference type="InterPro" id="IPR035906">
    <property type="entry name" value="MetI-like_sf"/>
</dbReference>
<comment type="similarity">
    <text evidence="7">Belongs to the binding-protein-dependent transport system permease family.</text>
</comment>
<dbReference type="Proteomes" id="UP001333818">
    <property type="component" value="Unassembled WGS sequence"/>
</dbReference>
<dbReference type="GO" id="GO:0005886">
    <property type="term" value="C:plasma membrane"/>
    <property type="evidence" value="ECO:0007669"/>
    <property type="project" value="UniProtKB-SubCell"/>
</dbReference>
<evidence type="ECO:0000313" key="9">
    <source>
        <dbReference type="EMBL" id="MEE3717727.1"/>
    </source>
</evidence>
<keyword evidence="2 7" id="KW-0813">Transport</keyword>
<dbReference type="PROSITE" id="PS50928">
    <property type="entry name" value="ABC_TM1"/>
    <property type="match status" value="1"/>
</dbReference>
<evidence type="ECO:0000259" key="8">
    <source>
        <dbReference type="PROSITE" id="PS50928"/>
    </source>
</evidence>
<feature type="transmembrane region" description="Helical" evidence="7">
    <location>
        <begin position="39"/>
        <end position="60"/>
    </location>
</feature>
<dbReference type="Pfam" id="PF12911">
    <property type="entry name" value="OppC_N"/>
    <property type="match status" value="1"/>
</dbReference>
<dbReference type="Pfam" id="PF00528">
    <property type="entry name" value="BPD_transp_1"/>
    <property type="match status" value="1"/>
</dbReference>
<dbReference type="Gene3D" id="1.10.3720.10">
    <property type="entry name" value="MetI-like"/>
    <property type="match status" value="1"/>
</dbReference>
<evidence type="ECO:0000313" key="10">
    <source>
        <dbReference type="Proteomes" id="UP001333818"/>
    </source>
</evidence>
<dbReference type="SUPFAM" id="SSF161098">
    <property type="entry name" value="MetI-like"/>
    <property type="match status" value="1"/>
</dbReference>
<feature type="domain" description="ABC transmembrane type-1" evidence="8">
    <location>
        <begin position="101"/>
        <end position="292"/>
    </location>
</feature>
<evidence type="ECO:0000256" key="4">
    <source>
        <dbReference type="ARBA" id="ARBA00022692"/>
    </source>
</evidence>
<keyword evidence="6 7" id="KW-0472">Membrane</keyword>
<organism evidence="9 10">
    <name type="scientific">Tumidithrix elongata BACA0141</name>
    <dbReference type="NCBI Taxonomy" id="2716417"/>
    <lineage>
        <taxon>Bacteria</taxon>
        <taxon>Bacillati</taxon>
        <taxon>Cyanobacteriota</taxon>
        <taxon>Cyanophyceae</taxon>
        <taxon>Pseudanabaenales</taxon>
        <taxon>Pseudanabaenaceae</taxon>
        <taxon>Tumidithrix</taxon>
        <taxon>Tumidithrix elongata</taxon>
    </lineage>
</organism>
<dbReference type="InterPro" id="IPR000515">
    <property type="entry name" value="MetI-like"/>
</dbReference>
<comment type="caution">
    <text evidence="9">The sequence shown here is derived from an EMBL/GenBank/DDBJ whole genome shotgun (WGS) entry which is preliminary data.</text>
</comment>
<gene>
    <name evidence="9" type="ORF">V2H45_13380</name>
</gene>
<dbReference type="InterPro" id="IPR025966">
    <property type="entry name" value="OppC_N"/>
</dbReference>
<evidence type="ECO:0000256" key="1">
    <source>
        <dbReference type="ARBA" id="ARBA00004651"/>
    </source>
</evidence>
<proteinExistence type="inferred from homology"/>
<sequence>MGGRPAIANIMTAPLHPYQNQSQNQLQNRFLTRFLKSRAGAIGLLLTISLLLVAILFPFIHPYDPAIDRDYLARLAAPSLKHPFGTDGLGRDILVLVLYGIRTSLLIGTVAVSLGCAIGTLVGLLAGYVQGWLDLAIGWVTDILLAFPSILLAIAIVTVTSPNLQTVIIAVGIVQIPIYIRLARGMVLSLKPQQFVLASQSLGASSMRLLFRHIFPMSLPPLVVQATLSIGTATLEAAGLGFLGLGVQPPTPELGMMLADAFKGGYSLSAPWTMLFPGLLITITVLAFNLLGDGLRDSLDPRSDT</sequence>
<feature type="transmembrane region" description="Helical" evidence="7">
    <location>
        <begin position="136"/>
        <end position="158"/>
    </location>
</feature>
<feature type="transmembrane region" description="Helical" evidence="7">
    <location>
        <begin position="272"/>
        <end position="292"/>
    </location>
</feature>
<dbReference type="PANTHER" id="PTHR43386:SF1">
    <property type="entry name" value="D,D-DIPEPTIDE TRANSPORT SYSTEM PERMEASE PROTEIN DDPC-RELATED"/>
    <property type="match status" value="1"/>
</dbReference>
<keyword evidence="4 7" id="KW-0812">Transmembrane</keyword>
<keyword evidence="3" id="KW-1003">Cell membrane</keyword>